<dbReference type="GO" id="GO:0004674">
    <property type="term" value="F:protein serine/threonine kinase activity"/>
    <property type="evidence" value="ECO:0007669"/>
    <property type="project" value="InterPro"/>
</dbReference>
<dbReference type="GO" id="GO:0005524">
    <property type="term" value="F:ATP binding"/>
    <property type="evidence" value="ECO:0007669"/>
    <property type="project" value="UniProtKB-KW"/>
</dbReference>
<dbReference type="GO" id="GO:0016020">
    <property type="term" value="C:membrane"/>
    <property type="evidence" value="ECO:0007669"/>
    <property type="project" value="TreeGrafter"/>
</dbReference>
<dbReference type="SUPFAM" id="SSF56112">
    <property type="entry name" value="Protein kinase-like (PK-like)"/>
    <property type="match status" value="1"/>
</dbReference>
<dbReference type="InterPro" id="IPR000719">
    <property type="entry name" value="Prot_kinase_dom"/>
</dbReference>
<dbReference type="PANTHER" id="PTHR24348">
    <property type="entry name" value="SERINE/THREONINE-PROTEIN KINASE UNC-51-RELATED"/>
    <property type="match status" value="1"/>
</dbReference>
<keyword evidence="3 7" id="KW-0418">Kinase</keyword>
<feature type="domain" description="Protein kinase" evidence="6">
    <location>
        <begin position="1"/>
        <end position="144"/>
    </location>
</feature>
<dbReference type="GO" id="GO:0005776">
    <property type="term" value="C:autophagosome"/>
    <property type="evidence" value="ECO:0007669"/>
    <property type="project" value="TreeGrafter"/>
</dbReference>
<reference evidence="7 8" key="1">
    <citation type="submission" date="2019-03" db="EMBL/GenBank/DDBJ databases">
        <title>Single cell metagenomics reveals metabolic interactions within the superorganism composed of flagellate Streblomastix strix and complex community of Bacteroidetes bacteria on its surface.</title>
        <authorList>
            <person name="Treitli S.C."/>
            <person name="Kolisko M."/>
            <person name="Husnik F."/>
            <person name="Keeling P."/>
            <person name="Hampl V."/>
        </authorList>
    </citation>
    <scope>NUCLEOTIDE SEQUENCE [LARGE SCALE GENOMIC DNA]</scope>
    <source>
        <strain evidence="7">ST1C</strain>
    </source>
</reference>
<feature type="compositionally biased region" description="Low complexity" evidence="5">
    <location>
        <begin position="217"/>
        <end position="227"/>
    </location>
</feature>
<dbReference type="SMART" id="SM00220">
    <property type="entry name" value="S_TKc"/>
    <property type="match status" value="1"/>
</dbReference>
<dbReference type="GO" id="GO:0000045">
    <property type="term" value="P:autophagosome assembly"/>
    <property type="evidence" value="ECO:0007669"/>
    <property type="project" value="TreeGrafter"/>
</dbReference>
<name>A0A5J4UNZ7_9EUKA</name>
<dbReference type="Pfam" id="PF00069">
    <property type="entry name" value="Pkinase"/>
    <property type="match status" value="1"/>
</dbReference>
<dbReference type="OrthoDB" id="4062651at2759"/>
<sequence>MVHAARLIHRDIKPENIMMHSANGIIKAKLADFGLAKVVQNTLLGVSSYGTPLNMAPELVLRDVPATNKIDMYSVGTVLYQLATHDYPINVNSVPELQKKFAAGPIKRPASMLDDFQWDFLSKLLEFDPNKRLSAEQALLHPYFTSLAEITPEIRQITKNAVATRLAQQKAITEYDKDETFTVPTTEIRKFIKTDPEAEEQTILAQRTQQQVPIYPGQQQTQTVRQQIRPPSPIIKK</sequence>
<protein>
    <submittedName>
        <fullName evidence="7">Putative AGC family protein kinase</fullName>
    </submittedName>
</protein>
<keyword evidence="4" id="KW-0067">ATP-binding</keyword>
<dbReference type="PROSITE" id="PS00108">
    <property type="entry name" value="PROTEIN_KINASE_ST"/>
    <property type="match status" value="1"/>
</dbReference>
<gene>
    <name evidence="7" type="ORF">EZS28_033008</name>
</gene>
<dbReference type="AlphaFoldDB" id="A0A5J4UNZ7"/>
<keyword evidence="1" id="KW-0808">Transferase</keyword>
<dbReference type="Proteomes" id="UP000324800">
    <property type="component" value="Unassembled WGS sequence"/>
</dbReference>
<dbReference type="GO" id="GO:0010506">
    <property type="term" value="P:regulation of autophagy"/>
    <property type="evidence" value="ECO:0007669"/>
    <property type="project" value="InterPro"/>
</dbReference>
<evidence type="ECO:0000256" key="5">
    <source>
        <dbReference type="SAM" id="MobiDB-lite"/>
    </source>
</evidence>
<keyword evidence="2" id="KW-0547">Nucleotide-binding</keyword>
<evidence type="ECO:0000259" key="6">
    <source>
        <dbReference type="PROSITE" id="PS50011"/>
    </source>
</evidence>
<dbReference type="PANTHER" id="PTHR24348:SF22">
    <property type="entry name" value="NON-SPECIFIC SERINE_THREONINE PROTEIN KINASE"/>
    <property type="match status" value="1"/>
</dbReference>
<evidence type="ECO:0000256" key="3">
    <source>
        <dbReference type="ARBA" id="ARBA00022777"/>
    </source>
</evidence>
<evidence type="ECO:0000256" key="4">
    <source>
        <dbReference type="ARBA" id="ARBA00022840"/>
    </source>
</evidence>
<dbReference type="InterPro" id="IPR011009">
    <property type="entry name" value="Kinase-like_dom_sf"/>
</dbReference>
<evidence type="ECO:0000313" key="8">
    <source>
        <dbReference type="Proteomes" id="UP000324800"/>
    </source>
</evidence>
<dbReference type="Gene3D" id="1.10.510.10">
    <property type="entry name" value="Transferase(Phosphotransferase) domain 1"/>
    <property type="match status" value="1"/>
</dbReference>
<dbReference type="InterPro" id="IPR045269">
    <property type="entry name" value="Atg1-like"/>
</dbReference>
<feature type="region of interest" description="Disordered" evidence="5">
    <location>
        <begin position="217"/>
        <end position="237"/>
    </location>
</feature>
<dbReference type="InterPro" id="IPR008271">
    <property type="entry name" value="Ser/Thr_kinase_AS"/>
</dbReference>
<evidence type="ECO:0000313" key="7">
    <source>
        <dbReference type="EMBL" id="KAA6371465.1"/>
    </source>
</evidence>
<evidence type="ECO:0000256" key="1">
    <source>
        <dbReference type="ARBA" id="ARBA00022679"/>
    </source>
</evidence>
<evidence type="ECO:0000256" key="2">
    <source>
        <dbReference type="ARBA" id="ARBA00022741"/>
    </source>
</evidence>
<proteinExistence type="predicted"/>
<dbReference type="GO" id="GO:0000407">
    <property type="term" value="C:phagophore assembly site"/>
    <property type="evidence" value="ECO:0007669"/>
    <property type="project" value="TreeGrafter"/>
</dbReference>
<comment type="caution">
    <text evidence="7">The sequence shown here is derived from an EMBL/GenBank/DDBJ whole genome shotgun (WGS) entry which is preliminary data.</text>
</comment>
<accession>A0A5J4UNZ7</accession>
<dbReference type="GO" id="GO:0005829">
    <property type="term" value="C:cytosol"/>
    <property type="evidence" value="ECO:0007669"/>
    <property type="project" value="TreeGrafter"/>
</dbReference>
<organism evidence="7 8">
    <name type="scientific">Streblomastix strix</name>
    <dbReference type="NCBI Taxonomy" id="222440"/>
    <lineage>
        <taxon>Eukaryota</taxon>
        <taxon>Metamonada</taxon>
        <taxon>Preaxostyla</taxon>
        <taxon>Oxymonadida</taxon>
        <taxon>Streblomastigidae</taxon>
        <taxon>Streblomastix</taxon>
    </lineage>
</organism>
<dbReference type="EMBL" id="SNRW01014434">
    <property type="protein sequence ID" value="KAA6371465.1"/>
    <property type="molecule type" value="Genomic_DNA"/>
</dbReference>
<dbReference type="PROSITE" id="PS50011">
    <property type="entry name" value="PROTEIN_KINASE_DOM"/>
    <property type="match status" value="1"/>
</dbReference>